<protein>
    <submittedName>
        <fullName evidence="1">Uncharacterized protein</fullName>
    </submittedName>
</protein>
<evidence type="ECO:0000313" key="2">
    <source>
        <dbReference type="Proteomes" id="UP000012042"/>
    </source>
</evidence>
<dbReference type="EMBL" id="AP012167">
    <property type="protein sequence ID" value="BAN07358.1"/>
    <property type="molecule type" value="Genomic_DNA"/>
</dbReference>
<evidence type="ECO:0000313" key="1">
    <source>
        <dbReference type="EMBL" id="BAN07358.1"/>
    </source>
</evidence>
<dbReference type="AlphaFoldDB" id="M5AET6"/>
<dbReference type="Proteomes" id="UP000012042">
    <property type="component" value="Chromosome"/>
</dbReference>
<gene>
    <name evidence="1" type="ORF">LVISKB_1723</name>
</gene>
<proteinExistence type="predicted"/>
<sequence length="80" mass="9368">MIAMRITVKLNPENVVQFSWAYSYNQEIEYEGSPCYVTGMERNVHGDFYAQLSPTPTNELTEKQRKNLFAEKFIRDTLVD</sequence>
<organism evidence="1 2">
    <name type="scientific">Levilactobacillus brevis KB290</name>
    <dbReference type="NCBI Taxonomy" id="1001583"/>
    <lineage>
        <taxon>Bacteria</taxon>
        <taxon>Bacillati</taxon>
        <taxon>Bacillota</taxon>
        <taxon>Bacilli</taxon>
        <taxon>Lactobacillales</taxon>
        <taxon>Lactobacillaceae</taxon>
        <taxon>Levilactobacillus</taxon>
    </lineage>
</organism>
<reference evidence="1 2" key="1">
    <citation type="journal article" date="2013" name="PLoS ONE">
        <title>Genomic Analysis by Deep Sequencing of the Probiotic Lactobacillus brevis KB290 Harboring Nine Plasmids Reveals Genomic Stability.</title>
        <authorList>
            <person name="Fukao M."/>
            <person name="Oshima K."/>
            <person name="Morita H."/>
            <person name="Toh H."/>
            <person name="Suda W."/>
            <person name="Kim S.W."/>
            <person name="Suzuki S."/>
            <person name="Yakabe T."/>
            <person name="Hattori M."/>
            <person name="Yajima N."/>
        </authorList>
    </citation>
    <scope>NUCLEOTIDE SEQUENCE [LARGE SCALE GENOMIC DNA]</scope>
    <source>
        <strain evidence="1 2">KB290</strain>
    </source>
</reference>
<dbReference type="HOGENOM" id="CLU_2601530_0_0_9"/>
<name>M5AET6_LEVBR</name>
<dbReference type="PATRIC" id="fig|1001583.3.peg.1707"/>
<dbReference type="KEGG" id="lbk:LVISKB_1723"/>
<accession>M5AET6</accession>